<dbReference type="AlphaFoldDB" id="A0A4S8MC70"/>
<evidence type="ECO:0000313" key="1">
    <source>
        <dbReference type="EMBL" id="THU99891.1"/>
    </source>
</evidence>
<sequence>MSLTCIQGSRLWESKYQPFKSCRERQKGFGNFKKAFTIVSGYSIQDAILYGMSFEFRLPENVVPHALPSNATDRLEALSGKQLSNLEEEGDPKRVIAIR</sequence>
<gene>
    <name evidence="1" type="ORF">K435DRAFT_855259</name>
</gene>
<proteinExistence type="predicted"/>
<organism evidence="1 2">
    <name type="scientific">Dendrothele bispora (strain CBS 962.96)</name>
    <dbReference type="NCBI Taxonomy" id="1314807"/>
    <lineage>
        <taxon>Eukaryota</taxon>
        <taxon>Fungi</taxon>
        <taxon>Dikarya</taxon>
        <taxon>Basidiomycota</taxon>
        <taxon>Agaricomycotina</taxon>
        <taxon>Agaricomycetes</taxon>
        <taxon>Agaricomycetidae</taxon>
        <taxon>Agaricales</taxon>
        <taxon>Agaricales incertae sedis</taxon>
        <taxon>Dendrothele</taxon>
    </lineage>
</organism>
<dbReference type="Proteomes" id="UP000297245">
    <property type="component" value="Unassembled WGS sequence"/>
</dbReference>
<name>A0A4S8MC70_DENBC</name>
<reference evidence="1 2" key="1">
    <citation type="journal article" date="2019" name="Nat. Ecol. Evol.">
        <title>Megaphylogeny resolves global patterns of mushroom evolution.</title>
        <authorList>
            <person name="Varga T."/>
            <person name="Krizsan K."/>
            <person name="Foldi C."/>
            <person name="Dima B."/>
            <person name="Sanchez-Garcia M."/>
            <person name="Sanchez-Ramirez S."/>
            <person name="Szollosi G.J."/>
            <person name="Szarkandi J.G."/>
            <person name="Papp V."/>
            <person name="Albert L."/>
            <person name="Andreopoulos W."/>
            <person name="Angelini C."/>
            <person name="Antonin V."/>
            <person name="Barry K.W."/>
            <person name="Bougher N.L."/>
            <person name="Buchanan P."/>
            <person name="Buyck B."/>
            <person name="Bense V."/>
            <person name="Catcheside P."/>
            <person name="Chovatia M."/>
            <person name="Cooper J."/>
            <person name="Damon W."/>
            <person name="Desjardin D."/>
            <person name="Finy P."/>
            <person name="Geml J."/>
            <person name="Haridas S."/>
            <person name="Hughes K."/>
            <person name="Justo A."/>
            <person name="Karasinski D."/>
            <person name="Kautmanova I."/>
            <person name="Kiss B."/>
            <person name="Kocsube S."/>
            <person name="Kotiranta H."/>
            <person name="LaButti K.M."/>
            <person name="Lechner B.E."/>
            <person name="Liimatainen K."/>
            <person name="Lipzen A."/>
            <person name="Lukacs Z."/>
            <person name="Mihaltcheva S."/>
            <person name="Morgado L.N."/>
            <person name="Niskanen T."/>
            <person name="Noordeloos M.E."/>
            <person name="Ohm R.A."/>
            <person name="Ortiz-Santana B."/>
            <person name="Ovrebo C."/>
            <person name="Racz N."/>
            <person name="Riley R."/>
            <person name="Savchenko A."/>
            <person name="Shiryaev A."/>
            <person name="Soop K."/>
            <person name="Spirin V."/>
            <person name="Szebenyi C."/>
            <person name="Tomsovsky M."/>
            <person name="Tulloss R.E."/>
            <person name="Uehling J."/>
            <person name="Grigoriev I.V."/>
            <person name="Vagvolgyi C."/>
            <person name="Papp T."/>
            <person name="Martin F.M."/>
            <person name="Miettinen O."/>
            <person name="Hibbett D.S."/>
            <person name="Nagy L.G."/>
        </authorList>
    </citation>
    <scope>NUCLEOTIDE SEQUENCE [LARGE SCALE GENOMIC DNA]</scope>
    <source>
        <strain evidence="1 2">CBS 962.96</strain>
    </source>
</reference>
<dbReference type="OrthoDB" id="2039at2759"/>
<keyword evidence="2" id="KW-1185">Reference proteome</keyword>
<accession>A0A4S8MC70</accession>
<evidence type="ECO:0000313" key="2">
    <source>
        <dbReference type="Proteomes" id="UP000297245"/>
    </source>
</evidence>
<dbReference type="EMBL" id="ML179112">
    <property type="protein sequence ID" value="THU99891.1"/>
    <property type="molecule type" value="Genomic_DNA"/>
</dbReference>
<protein>
    <submittedName>
        <fullName evidence="1">Uncharacterized protein</fullName>
    </submittedName>
</protein>